<comment type="caution">
    <text evidence="1">The sequence shown here is derived from an EMBL/GenBank/DDBJ whole genome shotgun (WGS) entry which is preliminary data.</text>
</comment>
<evidence type="ECO:0000313" key="2">
    <source>
        <dbReference type="Proteomes" id="UP001055811"/>
    </source>
</evidence>
<name>A0ACB9AK34_CICIN</name>
<evidence type="ECO:0000313" key="1">
    <source>
        <dbReference type="EMBL" id="KAI3710063.1"/>
    </source>
</evidence>
<accession>A0ACB9AK34</accession>
<organism evidence="1 2">
    <name type="scientific">Cichorium intybus</name>
    <name type="common">Chicory</name>
    <dbReference type="NCBI Taxonomy" id="13427"/>
    <lineage>
        <taxon>Eukaryota</taxon>
        <taxon>Viridiplantae</taxon>
        <taxon>Streptophyta</taxon>
        <taxon>Embryophyta</taxon>
        <taxon>Tracheophyta</taxon>
        <taxon>Spermatophyta</taxon>
        <taxon>Magnoliopsida</taxon>
        <taxon>eudicotyledons</taxon>
        <taxon>Gunneridae</taxon>
        <taxon>Pentapetalae</taxon>
        <taxon>asterids</taxon>
        <taxon>campanulids</taxon>
        <taxon>Asterales</taxon>
        <taxon>Asteraceae</taxon>
        <taxon>Cichorioideae</taxon>
        <taxon>Cichorieae</taxon>
        <taxon>Cichoriinae</taxon>
        <taxon>Cichorium</taxon>
    </lineage>
</organism>
<gene>
    <name evidence="1" type="ORF">L2E82_39836</name>
</gene>
<dbReference type="Proteomes" id="UP001055811">
    <property type="component" value="Linkage Group LG07"/>
</dbReference>
<protein>
    <submittedName>
        <fullName evidence="1">Uncharacterized protein</fullName>
    </submittedName>
</protein>
<keyword evidence="2" id="KW-1185">Reference proteome</keyword>
<sequence>MGFKLFEQMPERTVVSWTMMVNGLFTYGKTEAAEQLFMEMPLKDEAAWNSMIYGYFMNGRVKDAVRLFHEMPNRSVISWTSMISGLDLAGKSNDALFLFKQMLFHNIQPTSFTFSSAITACANVKDLHLGVKIHGHVVKLGHLSDTYITAPLITFYAQCKDIDSFSKVFKEKLNTSVVVWTALITGYSLNSKHEKALEVFSDMFRSNVLPNQSSFTSALNSCCEMEDLDKGKEINGAAIKLGFETDVFLLFVLHDVEDEKIDKKL</sequence>
<proteinExistence type="predicted"/>
<dbReference type="EMBL" id="CM042015">
    <property type="protein sequence ID" value="KAI3710063.1"/>
    <property type="molecule type" value="Genomic_DNA"/>
</dbReference>
<reference evidence="1 2" key="2">
    <citation type="journal article" date="2022" name="Mol. Ecol. Resour.">
        <title>The genomes of chicory, endive, great burdock and yacon provide insights into Asteraceae paleo-polyploidization history and plant inulin production.</title>
        <authorList>
            <person name="Fan W."/>
            <person name="Wang S."/>
            <person name="Wang H."/>
            <person name="Wang A."/>
            <person name="Jiang F."/>
            <person name="Liu H."/>
            <person name="Zhao H."/>
            <person name="Xu D."/>
            <person name="Zhang Y."/>
        </authorList>
    </citation>
    <scope>NUCLEOTIDE SEQUENCE [LARGE SCALE GENOMIC DNA]</scope>
    <source>
        <strain evidence="2">cv. Punajuju</strain>
        <tissue evidence="1">Leaves</tissue>
    </source>
</reference>
<reference evidence="2" key="1">
    <citation type="journal article" date="2022" name="Mol. Ecol. Resour.">
        <title>The genomes of chicory, endive, great burdock and yacon provide insights into Asteraceae palaeo-polyploidization history and plant inulin production.</title>
        <authorList>
            <person name="Fan W."/>
            <person name="Wang S."/>
            <person name="Wang H."/>
            <person name="Wang A."/>
            <person name="Jiang F."/>
            <person name="Liu H."/>
            <person name="Zhao H."/>
            <person name="Xu D."/>
            <person name="Zhang Y."/>
        </authorList>
    </citation>
    <scope>NUCLEOTIDE SEQUENCE [LARGE SCALE GENOMIC DNA]</scope>
    <source>
        <strain evidence="2">cv. Punajuju</strain>
    </source>
</reference>